<dbReference type="RefSeq" id="WP_254014958.1">
    <property type="nucleotide sequence ID" value="NZ_JAMZMM010000517.1"/>
</dbReference>
<dbReference type="EMBL" id="JAMZMM010000517">
    <property type="protein sequence ID" value="MCP2732234.1"/>
    <property type="molecule type" value="Genomic_DNA"/>
</dbReference>
<dbReference type="Pfam" id="PF14218">
    <property type="entry name" value="COP23"/>
    <property type="match status" value="1"/>
</dbReference>
<organism evidence="2 3">
    <name type="scientific">Limnofasciculus baicalensis BBK-W-15</name>
    <dbReference type="NCBI Taxonomy" id="2699891"/>
    <lineage>
        <taxon>Bacteria</taxon>
        <taxon>Bacillati</taxon>
        <taxon>Cyanobacteriota</taxon>
        <taxon>Cyanophyceae</taxon>
        <taxon>Coleofasciculales</taxon>
        <taxon>Coleofasciculaceae</taxon>
        <taxon>Limnofasciculus</taxon>
        <taxon>Limnofasciculus baicalensis</taxon>
    </lineage>
</organism>
<sequence>MSFHPLYRLTAQVFTTTLLLSTIACSAQTGSIPSVKDGVAQAEEPTIFNCVVQKGDWVTVAKRGNAVSEQPLMTWATREFGDEYSPKQRCEIVSQKLTDAVGKNGGTLKSLELTTGKLDNGYTVVCVVRKGEDTCNQDNLLFTLNKNNAKNPKMVLAKIANFADGKTQENNIDESSSLPEFVSLQSLVNRVLPEGNGF</sequence>
<evidence type="ECO:0000256" key="1">
    <source>
        <dbReference type="SAM" id="SignalP"/>
    </source>
</evidence>
<keyword evidence="3" id="KW-1185">Reference proteome</keyword>
<feature type="signal peptide" evidence="1">
    <location>
        <begin position="1"/>
        <end position="26"/>
    </location>
</feature>
<accession>A0AAE3GXB0</accession>
<protein>
    <submittedName>
        <fullName evidence="2">COP23 domain-containing protein</fullName>
    </submittedName>
</protein>
<reference evidence="2" key="1">
    <citation type="submission" date="2022-06" db="EMBL/GenBank/DDBJ databases">
        <title>New cyanobacteria of genus Symplocastrum in benthos of Lake Baikal.</title>
        <authorList>
            <person name="Sorokovikova E."/>
            <person name="Tikhonova I."/>
            <person name="Krasnopeev A."/>
            <person name="Evseev P."/>
            <person name="Gladkikh A."/>
            <person name="Belykh O."/>
        </authorList>
    </citation>
    <scope>NUCLEOTIDE SEQUENCE</scope>
    <source>
        <strain evidence="2">BBK-W-15</strain>
    </source>
</reference>
<proteinExistence type="predicted"/>
<gene>
    <name evidence="2" type="ORF">NJ959_27770</name>
</gene>
<dbReference type="Proteomes" id="UP001204953">
    <property type="component" value="Unassembled WGS sequence"/>
</dbReference>
<evidence type="ECO:0000313" key="3">
    <source>
        <dbReference type="Proteomes" id="UP001204953"/>
    </source>
</evidence>
<name>A0AAE3GXB0_9CYAN</name>
<evidence type="ECO:0000313" key="2">
    <source>
        <dbReference type="EMBL" id="MCP2732234.1"/>
    </source>
</evidence>
<dbReference type="InterPro" id="IPR025478">
    <property type="entry name" value="COP23"/>
</dbReference>
<comment type="caution">
    <text evidence="2">The sequence shown here is derived from an EMBL/GenBank/DDBJ whole genome shotgun (WGS) entry which is preliminary data.</text>
</comment>
<keyword evidence="1" id="KW-0732">Signal</keyword>
<feature type="chain" id="PRO_5041933608" evidence="1">
    <location>
        <begin position="27"/>
        <end position="198"/>
    </location>
</feature>
<dbReference type="AlphaFoldDB" id="A0AAE3GXB0"/>